<gene>
    <name evidence="1" type="ORF">TCARB_1277</name>
</gene>
<dbReference type="KEGG" id="tcb:TCARB_1277"/>
<name>A0A3G1A7U7_9CREN</name>
<dbReference type="GeneID" id="16572838"/>
<evidence type="ECO:0000313" key="2">
    <source>
        <dbReference type="Proteomes" id="UP000266720"/>
    </source>
</evidence>
<dbReference type="RefSeq" id="WP_020961886.1">
    <property type="nucleotide sequence ID" value="NZ_CP007493.1"/>
</dbReference>
<dbReference type="EMBL" id="CP007493">
    <property type="protein sequence ID" value="AJB42323.1"/>
    <property type="molecule type" value="Genomic_DNA"/>
</dbReference>
<dbReference type="Proteomes" id="UP000266720">
    <property type="component" value="Chromosome"/>
</dbReference>
<dbReference type="GeneID" id="25406688"/>
<organism evidence="1 2">
    <name type="scientific">Thermofilum adornatum 1505</name>
    <dbReference type="NCBI Taxonomy" id="697581"/>
    <lineage>
        <taxon>Archaea</taxon>
        <taxon>Thermoproteota</taxon>
        <taxon>Thermoprotei</taxon>
        <taxon>Thermofilales</taxon>
        <taxon>Thermofilaceae</taxon>
        <taxon>Thermofilum</taxon>
    </lineage>
</organism>
<sequence length="227" mass="26125">MGQKYKKPARFVASGKVKAFLSESGEVLYVDINGELYEGVGDFVPVPIADLRKVRLNQIPEEVFIEPVAYIDKNIVYMLRFGNILTYEVKFGRSSALVNVEEWAADWKSYIGLEAMKDALSSTLRELLSMGFISFVDVEDEDDMMYVSFEIPLPETMTIRNAVKTVRKILREIEKEASIRASLLAIKEARRNIEKSSRKRDEGSLVERVSRIFYKEVEEKREDFSKK</sequence>
<proteinExistence type="predicted"/>
<protein>
    <submittedName>
        <fullName evidence="1">Uncharacterized protein</fullName>
    </submittedName>
</protein>
<reference evidence="2" key="1">
    <citation type="book" date="2010" name="EXTREMOPHILES" publisher="0:0-0">
        <title>Complete genome sequences of ten hyperthermophilic archaea reveal their metabolic capabilities and possible ecological roles.</title>
        <editorList>
            <person name="?"/>
        </editorList>
        <authorList>
            <person name="Ravin N.V."/>
            <person name="Mardanov A.V."/>
            <person name="Bonch-Osmolovskaya E.A."/>
            <person name="Skryabin K.G."/>
        </authorList>
    </citation>
    <scope>NUCLEOTIDE SEQUENCE [LARGE SCALE GENOMIC DNA]</scope>
    <source>
        <strain evidence="2">1505</strain>
    </source>
</reference>
<dbReference type="STRING" id="697581.TCARB_1277"/>
<accession>A0A3G1A7U7</accession>
<evidence type="ECO:0000313" key="1">
    <source>
        <dbReference type="EMBL" id="AJB42323.1"/>
    </source>
</evidence>
<dbReference type="AlphaFoldDB" id="A0A3G1A7U7"/>